<dbReference type="PANTHER" id="PTHR21193:SF3">
    <property type="entry name" value="OXIDOREDUCTASE-LIKE DOMAIN-CONTAINING PROTEIN 1"/>
    <property type="match status" value="1"/>
</dbReference>
<reference evidence="3 4" key="2">
    <citation type="submission" date="2019-11" db="EMBL/GenBank/DDBJ databases">
        <authorList>
            <person name="Lu H."/>
        </authorList>
    </citation>
    <scope>NUCLEOTIDE SEQUENCE [LARGE SCALE GENOMIC DNA]</scope>
    <source>
        <strain evidence="3 4">FIM1</strain>
    </source>
</reference>
<dbReference type="PANTHER" id="PTHR21193">
    <property type="entry name" value="OXIDOREDUCTASE-LIKE DOMAIN-CONTAINING PROTEIN 1"/>
    <property type="match status" value="1"/>
</dbReference>
<evidence type="ECO:0000313" key="4">
    <source>
        <dbReference type="Proteomes" id="UP000422736"/>
    </source>
</evidence>
<organism evidence="3 4">
    <name type="scientific">Kluyveromyces marxianus</name>
    <name type="common">Yeast</name>
    <name type="synonym">Candida kefyr</name>
    <dbReference type="NCBI Taxonomy" id="4911"/>
    <lineage>
        <taxon>Eukaryota</taxon>
        <taxon>Fungi</taxon>
        <taxon>Dikarya</taxon>
        <taxon>Ascomycota</taxon>
        <taxon>Saccharomycotina</taxon>
        <taxon>Saccharomycetes</taxon>
        <taxon>Saccharomycetales</taxon>
        <taxon>Saccharomycetaceae</taxon>
        <taxon>Kluyveromyces</taxon>
    </lineage>
</organism>
<dbReference type="InterPro" id="IPR019180">
    <property type="entry name" value="Oxidoreductase-like_N"/>
</dbReference>
<dbReference type="Pfam" id="PF09791">
    <property type="entry name" value="Oxidored-like"/>
    <property type="match status" value="1"/>
</dbReference>
<evidence type="ECO:0000256" key="1">
    <source>
        <dbReference type="SAM" id="MobiDB-lite"/>
    </source>
</evidence>
<proteinExistence type="predicted"/>
<evidence type="ECO:0000259" key="2">
    <source>
        <dbReference type="Pfam" id="PF09791"/>
    </source>
</evidence>
<dbReference type="Proteomes" id="UP000422736">
    <property type="component" value="Chromosome 1"/>
</dbReference>
<keyword evidence="4" id="KW-1185">Reference proteome</keyword>
<gene>
    <name evidence="3" type="primary">DPC25</name>
    <name evidence="3" type="ORF">FIM1_27</name>
</gene>
<accession>A0ABX6EPV3</accession>
<evidence type="ECO:0000313" key="3">
    <source>
        <dbReference type="EMBL" id="QGN13390.1"/>
    </source>
</evidence>
<reference evidence="3 4" key="1">
    <citation type="submission" date="2016-03" db="EMBL/GenBank/DDBJ databases">
        <title>How can Kluyveromyces marxianus grow so fast - potential evolutionary course in Saccharomyces Complex revealed by comparative genomics.</title>
        <authorList>
            <person name="Mo W."/>
            <person name="Lu W."/>
            <person name="Yang X."/>
            <person name="Qi J."/>
            <person name="Lv H."/>
        </authorList>
    </citation>
    <scope>NUCLEOTIDE SEQUENCE [LARGE SCALE GENOMIC DNA]</scope>
    <source>
        <strain evidence="3 4">FIM1</strain>
    </source>
</reference>
<feature type="region of interest" description="Disordered" evidence="1">
    <location>
        <begin position="175"/>
        <end position="202"/>
    </location>
</feature>
<protein>
    <submittedName>
        <fullName evidence="3">Oxidored-like super family</fullName>
    </submittedName>
</protein>
<sequence>MIRNHIPLKTIRYISNARPTLMTFEGNTKGVFGTEEERLKSVFGGRLKGEPPTSTSRFLKDTNSRKIAGVVVPSRPHEPDNCCMSGCVNCVWELYNDDLKEWKTKRKEAAKAIASTNEVWPEDFNPPLKDLDKKNIPKSLYKKKEKLDSMKKQTSSSFFPKRTTPLPQAVIEAKKRNAMKRSGSKSNSSNNPDLEVSDMDDSEGWENVPVFFKAFAEFEKKKNLRKKAVANKGLAQTSSSD</sequence>
<name>A0ABX6EPV3_KLUMA</name>
<dbReference type="EMBL" id="CP015054">
    <property type="protein sequence ID" value="QGN13390.1"/>
    <property type="molecule type" value="Genomic_DNA"/>
</dbReference>
<feature type="domain" description="Oxidoreductase-like" evidence="2">
    <location>
        <begin position="67"/>
        <end position="110"/>
    </location>
</feature>
<feature type="region of interest" description="Disordered" evidence="1">
    <location>
        <begin position="145"/>
        <end position="164"/>
    </location>
</feature>
<dbReference type="InterPro" id="IPR039251">
    <property type="entry name" value="OXLD1"/>
</dbReference>